<dbReference type="Proteomes" id="UP001058271">
    <property type="component" value="Chromosome"/>
</dbReference>
<proteinExistence type="predicted"/>
<reference evidence="3" key="1">
    <citation type="submission" date="2021-04" db="EMBL/GenBank/DDBJ databases">
        <title>Biosynthetic gene clusters of Dactylosporangioum roseum.</title>
        <authorList>
            <person name="Hartkoorn R.C."/>
            <person name="Beaudoing E."/>
            <person name="Hot D."/>
            <person name="Moureu S."/>
        </authorList>
    </citation>
    <scope>NUCLEOTIDE SEQUENCE</scope>
    <source>
        <strain evidence="3">NRRL B-16295</strain>
    </source>
</reference>
<dbReference type="RefSeq" id="WP_260726099.1">
    <property type="nucleotide sequence ID" value="NZ_BAAABS010000036.1"/>
</dbReference>
<evidence type="ECO:0000313" key="4">
    <source>
        <dbReference type="Proteomes" id="UP001058271"/>
    </source>
</evidence>
<gene>
    <name evidence="3" type="ORF">Drose_38170</name>
</gene>
<feature type="transmembrane region" description="Helical" evidence="2">
    <location>
        <begin position="201"/>
        <end position="222"/>
    </location>
</feature>
<protein>
    <submittedName>
        <fullName evidence="3">Uncharacterized protein</fullName>
    </submittedName>
</protein>
<feature type="transmembrane region" description="Helical" evidence="2">
    <location>
        <begin position="176"/>
        <end position="195"/>
    </location>
</feature>
<keyword evidence="2" id="KW-0472">Membrane</keyword>
<feature type="compositionally biased region" description="Basic and acidic residues" evidence="1">
    <location>
        <begin position="1"/>
        <end position="30"/>
    </location>
</feature>
<evidence type="ECO:0000313" key="3">
    <source>
        <dbReference type="EMBL" id="UWZ36749.1"/>
    </source>
</evidence>
<feature type="region of interest" description="Disordered" evidence="1">
    <location>
        <begin position="1"/>
        <end position="112"/>
    </location>
</feature>
<organism evidence="3 4">
    <name type="scientific">Dactylosporangium roseum</name>
    <dbReference type="NCBI Taxonomy" id="47989"/>
    <lineage>
        <taxon>Bacteria</taxon>
        <taxon>Bacillati</taxon>
        <taxon>Actinomycetota</taxon>
        <taxon>Actinomycetes</taxon>
        <taxon>Micromonosporales</taxon>
        <taxon>Micromonosporaceae</taxon>
        <taxon>Dactylosporangium</taxon>
    </lineage>
</organism>
<evidence type="ECO:0000256" key="2">
    <source>
        <dbReference type="SAM" id="Phobius"/>
    </source>
</evidence>
<feature type="compositionally biased region" description="Basic and acidic residues" evidence="1">
    <location>
        <begin position="47"/>
        <end position="71"/>
    </location>
</feature>
<name>A0ABY5Z8P6_9ACTN</name>
<keyword evidence="4" id="KW-1185">Reference proteome</keyword>
<dbReference type="EMBL" id="CP073721">
    <property type="protein sequence ID" value="UWZ36749.1"/>
    <property type="molecule type" value="Genomic_DNA"/>
</dbReference>
<sequence>MAYPDWERSRDGGHRRSPETGRWDPRHERWIPQQRVPEGDAYGIEPFHARADPDDPRPGQGRVLDHDHRTGEWTTGRRQHRPRPPGEDHHAVRPRRRPAPARQADGEDDEVDERGNYIGSFIATAGWYVVPILAYTVWACTLSGDPREGCVDPFGMPCPAPRTEALTSLLDNGPRLAVSLALSISVAMFLGWATSGWRATAIGFASAVLGAGVATMLFAVLAPRF</sequence>
<keyword evidence="2" id="KW-0812">Transmembrane</keyword>
<keyword evidence="2" id="KW-1133">Transmembrane helix</keyword>
<accession>A0ABY5Z8P6</accession>
<evidence type="ECO:0000256" key="1">
    <source>
        <dbReference type="SAM" id="MobiDB-lite"/>
    </source>
</evidence>